<dbReference type="InterPro" id="IPR001509">
    <property type="entry name" value="Epimerase_deHydtase"/>
</dbReference>
<dbReference type="SUPFAM" id="SSF51735">
    <property type="entry name" value="NAD(P)-binding Rossmann-fold domains"/>
    <property type="match status" value="1"/>
</dbReference>
<keyword evidence="3" id="KW-0812">Transmembrane</keyword>
<accession>A0ABR4GEK1</accession>
<evidence type="ECO:0000313" key="6">
    <source>
        <dbReference type="Proteomes" id="UP001610563"/>
    </source>
</evidence>
<keyword evidence="3" id="KW-0472">Membrane</keyword>
<sequence>MSETVLVTGASGFLASHIILLFLEAGYNVRGTVRSSSTAERVRVRYPEFSDQLSFAIVPDIAVPSAFNEAVKGVTGVIHTASPFALEVADNEKDLLQPAIHGTLNIVEATAEYGPSVRRVIVTASFASMLDLDAGFRSGYRYTEADWNPCSYETARTTSSATVAYCASKALAEKALWDWVAEMKPAFGVTTICPPWIFGPTIDEGSSKLNESTETIWNLINGSLTEVPDDDFAAFVNIHDAAQAHLRAYESEKAAGERFIVAGGRFVKQEACDIIRRRFPDLEDKVPKGVPGDYIETYIADGSKARDVLGLEYRDLETTMDEAVEDLLRKHST</sequence>
<dbReference type="InterPro" id="IPR036291">
    <property type="entry name" value="NAD(P)-bd_dom_sf"/>
</dbReference>
<dbReference type="InterPro" id="IPR050425">
    <property type="entry name" value="NAD(P)_dehydrat-like"/>
</dbReference>
<dbReference type="PANTHER" id="PTHR10366">
    <property type="entry name" value="NAD DEPENDENT EPIMERASE/DEHYDRATASE"/>
    <property type="match status" value="1"/>
</dbReference>
<gene>
    <name evidence="5" type="ORF">BJX66DRAFT_297771</name>
</gene>
<organism evidence="5 6">
    <name type="scientific">Aspergillus keveii</name>
    <dbReference type="NCBI Taxonomy" id="714993"/>
    <lineage>
        <taxon>Eukaryota</taxon>
        <taxon>Fungi</taxon>
        <taxon>Dikarya</taxon>
        <taxon>Ascomycota</taxon>
        <taxon>Pezizomycotina</taxon>
        <taxon>Eurotiomycetes</taxon>
        <taxon>Eurotiomycetidae</taxon>
        <taxon>Eurotiales</taxon>
        <taxon>Aspergillaceae</taxon>
        <taxon>Aspergillus</taxon>
        <taxon>Aspergillus subgen. Nidulantes</taxon>
    </lineage>
</organism>
<dbReference type="Gene3D" id="3.40.50.720">
    <property type="entry name" value="NAD(P)-binding Rossmann-like Domain"/>
    <property type="match status" value="1"/>
</dbReference>
<keyword evidence="3" id="KW-1133">Transmembrane helix</keyword>
<comment type="similarity">
    <text evidence="2">Belongs to the NAD(P)-dependent epimerase/dehydratase family. Dihydroflavonol-4-reductase subfamily.</text>
</comment>
<keyword evidence="6" id="KW-1185">Reference proteome</keyword>
<evidence type="ECO:0000259" key="4">
    <source>
        <dbReference type="Pfam" id="PF01370"/>
    </source>
</evidence>
<protein>
    <recommendedName>
        <fullName evidence="4">NAD-dependent epimerase/dehydratase domain-containing protein</fullName>
    </recommendedName>
</protein>
<feature type="transmembrane region" description="Helical" evidence="3">
    <location>
        <begin position="6"/>
        <end position="27"/>
    </location>
</feature>
<evidence type="ECO:0000256" key="1">
    <source>
        <dbReference type="ARBA" id="ARBA00023002"/>
    </source>
</evidence>
<dbReference type="CDD" id="cd05227">
    <property type="entry name" value="AR_SDR_e"/>
    <property type="match status" value="1"/>
</dbReference>
<proteinExistence type="inferred from homology"/>
<evidence type="ECO:0000256" key="2">
    <source>
        <dbReference type="ARBA" id="ARBA00023445"/>
    </source>
</evidence>
<evidence type="ECO:0000313" key="5">
    <source>
        <dbReference type="EMBL" id="KAL2797417.1"/>
    </source>
</evidence>
<evidence type="ECO:0000256" key="3">
    <source>
        <dbReference type="SAM" id="Phobius"/>
    </source>
</evidence>
<name>A0ABR4GEK1_9EURO</name>
<dbReference type="Pfam" id="PF01370">
    <property type="entry name" value="Epimerase"/>
    <property type="match status" value="1"/>
</dbReference>
<dbReference type="EMBL" id="JBFTWV010000019">
    <property type="protein sequence ID" value="KAL2797417.1"/>
    <property type="molecule type" value="Genomic_DNA"/>
</dbReference>
<reference evidence="5 6" key="1">
    <citation type="submission" date="2024-07" db="EMBL/GenBank/DDBJ databases">
        <title>Section-level genome sequencing and comparative genomics of Aspergillus sections Usti and Cavernicolus.</title>
        <authorList>
            <consortium name="Lawrence Berkeley National Laboratory"/>
            <person name="Nybo J.L."/>
            <person name="Vesth T.C."/>
            <person name="Theobald S."/>
            <person name="Frisvad J.C."/>
            <person name="Larsen T.O."/>
            <person name="Kjaerboelling I."/>
            <person name="Rothschild-Mancinelli K."/>
            <person name="Lyhne E.K."/>
            <person name="Kogle M.E."/>
            <person name="Barry K."/>
            <person name="Clum A."/>
            <person name="Na H."/>
            <person name="Ledsgaard L."/>
            <person name="Lin J."/>
            <person name="Lipzen A."/>
            <person name="Kuo A."/>
            <person name="Riley R."/>
            <person name="Mondo S."/>
            <person name="Labutti K."/>
            <person name="Haridas S."/>
            <person name="Pangalinan J."/>
            <person name="Salamov A.A."/>
            <person name="Simmons B.A."/>
            <person name="Magnuson J.K."/>
            <person name="Chen J."/>
            <person name="Drula E."/>
            <person name="Henrissat B."/>
            <person name="Wiebenga A."/>
            <person name="Lubbers R.J."/>
            <person name="Gomes A.C."/>
            <person name="Makela M.R."/>
            <person name="Stajich J."/>
            <person name="Grigoriev I.V."/>
            <person name="Mortensen U.H."/>
            <person name="De Vries R.P."/>
            <person name="Baker S.E."/>
            <person name="Andersen M.R."/>
        </authorList>
    </citation>
    <scope>NUCLEOTIDE SEQUENCE [LARGE SCALE GENOMIC DNA]</scope>
    <source>
        <strain evidence="5 6">CBS 209.92</strain>
    </source>
</reference>
<feature type="domain" description="NAD-dependent epimerase/dehydratase" evidence="4">
    <location>
        <begin position="5"/>
        <end position="261"/>
    </location>
</feature>
<keyword evidence="1" id="KW-0560">Oxidoreductase</keyword>
<dbReference type="PANTHER" id="PTHR10366:SF564">
    <property type="entry name" value="STEROL-4-ALPHA-CARBOXYLATE 3-DEHYDROGENASE, DECARBOXYLATING"/>
    <property type="match status" value="1"/>
</dbReference>
<comment type="caution">
    <text evidence="5">The sequence shown here is derived from an EMBL/GenBank/DDBJ whole genome shotgun (WGS) entry which is preliminary data.</text>
</comment>
<dbReference type="Proteomes" id="UP001610563">
    <property type="component" value="Unassembled WGS sequence"/>
</dbReference>